<comment type="caution">
    <text evidence="4">The sequence shown here is derived from an EMBL/GenBank/DDBJ whole genome shotgun (WGS) entry which is preliminary data.</text>
</comment>
<dbReference type="EMBL" id="BDSP01000127">
    <property type="protein sequence ID" value="GAX18298.1"/>
    <property type="molecule type" value="Genomic_DNA"/>
</dbReference>
<keyword evidence="1" id="KW-0472">Membrane</keyword>
<dbReference type="InParanoid" id="A0A1Z5JWU8"/>
<keyword evidence="1" id="KW-1133">Transmembrane helix</keyword>
<sequence length="271" mass="31374">MIQRIVLLALPLLVNAMPYVVLRNKAAKCFKIEDIKPDTLLLVHYHTPDVVLESDVVQEGGDDSRYSDRQKQRIEMMKTSRMKDINILIQQREDDYLRHLAEKRTEPNIPRPPTNKLRVQLDNREGTLEFPTASDGNSVVEICLQSYFATQEDPSRVGLNLTVVVPDDSAYEVKEAQMSEEQIALIQQSNRVIKSQTSGITQELLRLEKDVINIRKDVGRSSRQAVDFQIKSERLNNAVYYWPIFRIFVLLLTGYLQVSHVLNYMKKHHIR</sequence>
<keyword evidence="2" id="KW-0732">Signal</keyword>
<feature type="domain" description="GOLD" evidence="3">
    <location>
        <begin position="17"/>
        <end position="266"/>
    </location>
</feature>
<reference evidence="4 5" key="1">
    <citation type="journal article" date="2015" name="Plant Cell">
        <title>Oil accumulation by the oleaginous diatom Fistulifera solaris as revealed by the genome and transcriptome.</title>
        <authorList>
            <person name="Tanaka T."/>
            <person name="Maeda Y."/>
            <person name="Veluchamy A."/>
            <person name="Tanaka M."/>
            <person name="Abida H."/>
            <person name="Marechal E."/>
            <person name="Bowler C."/>
            <person name="Muto M."/>
            <person name="Sunaga Y."/>
            <person name="Tanaka M."/>
            <person name="Yoshino T."/>
            <person name="Taniguchi T."/>
            <person name="Fukuda Y."/>
            <person name="Nemoto M."/>
            <person name="Matsumoto M."/>
            <person name="Wong P.S."/>
            <person name="Aburatani S."/>
            <person name="Fujibuchi W."/>
        </authorList>
    </citation>
    <scope>NUCLEOTIDE SEQUENCE [LARGE SCALE GENOMIC DNA]</scope>
    <source>
        <strain evidence="4 5">JPCC DA0580</strain>
    </source>
</reference>
<feature type="transmembrane region" description="Helical" evidence="1">
    <location>
        <begin position="240"/>
        <end position="262"/>
    </location>
</feature>
<evidence type="ECO:0000256" key="1">
    <source>
        <dbReference type="SAM" id="Phobius"/>
    </source>
</evidence>
<feature type="chain" id="PRO_5012690097" description="GOLD domain-containing protein" evidence="2">
    <location>
        <begin position="17"/>
        <end position="271"/>
    </location>
</feature>
<keyword evidence="1" id="KW-0812">Transmembrane</keyword>
<dbReference type="AlphaFoldDB" id="A0A1Z5JWU8"/>
<dbReference type="OrthoDB" id="3427at2759"/>
<organism evidence="4 5">
    <name type="scientific">Fistulifera solaris</name>
    <name type="common">Oleaginous diatom</name>
    <dbReference type="NCBI Taxonomy" id="1519565"/>
    <lineage>
        <taxon>Eukaryota</taxon>
        <taxon>Sar</taxon>
        <taxon>Stramenopiles</taxon>
        <taxon>Ochrophyta</taxon>
        <taxon>Bacillariophyta</taxon>
        <taxon>Bacillariophyceae</taxon>
        <taxon>Bacillariophycidae</taxon>
        <taxon>Naviculales</taxon>
        <taxon>Naviculaceae</taxon>
        <taxon>Fistulifera</taxon>
    </lineage>
</organism>
<dbReference type="SMART" id="SM01190">
    <property type="entry name" value="EMP24_GP25L"/>
    <property type="match status" value="1"/>
</dbReference>
<protein>
    <recommendedName>
        <fullName evidence="3">GOLD domain-containing protein</fullName>
    </recommendedName>
</protein>
<proteinExistence type="predicted"/>
<feature type="signal peptide" evidence="2">
    <location>
        <begin position="1"/>
        <end position="16"/>
    </location>
</feature>
<accession>A0A1Z5JWU8</accession>
<dbReference type="Pfam" id="PF01105">
    <property type="entry name" value="EMP24_GP25L"/>
    <property type="match status" value="1"/>
</dbReference>
<keyword evidence="5" id="KW-1185">Reference proteome</keyword>
<evidence type="ECO:0000256" key="2">
    <source>
        <dbReference type="SAM" id="SignalP"/>
    </source>
</evidence>
<name>A0A1Z5JWU8_FISSO</name>
<dbReference type="Proteomes" id="UP000198406">
    <property type="component" value="Unassembled WGS sequence"/>
</dbReference>
<dbReference type="InterPro" id="IPR009038">
    <property type="entry name" value="GOLD_dom"/>
</dbReference>
<evidence type="ECO:0000313" key="4">
    <source>
        <dbReference type="EMBL" id="GAX18298.1"/>
    </source>
</evidence>
<evidence type="ECO:0000313" key="5">
    <source>
        <dbReference type="Proteomes" id="UP000198406"/>
    </source>
</evidence>
<gene>
    <name evidence="4" type="ORF">FisN_23Hu191</name>
</gene>
<evidence type="ECO:0000259" key="3">
    <source>
        <dbReference type="SMART" id="SM01190"/>
    </source>
</evidence>